<feature type="domain" description="DUF58" evidence="1">
    <location>
        <begin position="187"/>
        <end position="358"/>
    </location>
</feature>
<dbReference type="AlphaFoldDB" id="A0A6I4T4D7"/>
<dbReference type="Pfam" id="PF01882">
    <property type="entry name" value="DUF58"/>
    <property type="match status" value="1"/>
</dbReference>
<gene>
    <name evidence="2" type="ORF">GRI91_04790</name>
</gene>
<evidence type="ECO:0000313" key="3">
    <source>
        <dbReference type="Proteomes" id="UP000438476"/>
    </source>
</evidence>
<accession>A0A6I4T4D7</accession>
<evidence type="ECO:0000313" key="2">
    <source>
        <dbReference type="EMBL" id="MXO65062.1"/>
    </source>
</evidence>
<dbReference type="Proteomes" id="UP000438476">
    <property type="component" value="Unassembled WGS sequence"/>
</dbReference>
<proteinExistence type="predicted"/>
<evidence type="ECO:0000259" key="1">
    <source>
        <dbReference type="Pfam" id="PF01882"/>
    </source>
</evidence>
<comment type="caution">
    <text evidence="2">The sequence shown here is derived from an EMBL/GenBank/DDBJ whole genome shotgun (WGS) entry which is preliminary data.</text>
</comment>
<dbReference type="PANTHER" id="PTHR33608:SF3">
    <property type="entry name" value="SLR2013 PROTEIN"/>
    <property type="match status" value="1"/>
</dbReference>
<protein>
    <submittedName>
        <fullName evidence="2">DUF58 domain-containing protein</fullName>
    </submittedName>
</protein>
<dbReference type="OrthoDB" id="9776116at2"/>
<sequence>MAAPLAVLVGALAPGLWPVLPLAVLALLALIVMDGALAGGLANADLTFAHDTEIGRPTILSLDVKLARSSTAGLSAALAFDPRLGSGGRADLQLEPAATSGRWQGDFTLKPNRRGSGAIETLWLRWNGPLGLAARVNRIDQDAELRVWPDLSPVRSPALQTILRDARSGLLTRRVRGEGTQFEALSDYAPGMDRRRIDWKASARHTSLYARENEAERDNQIVFAYDCGQSMCEPVDGLPRIDRAVSAGLASAYVALKGGDRIGLFAFADKPEIAIPFFGEARQFDRVQQAAAAIDYHAVEPNFTLALAALSARLKRRSLIILFSDFTDLTSAELMIESLGRLVKHHLVIFVTMKDSEIADMRNLDGNSLEEVAQAVTADRLARQRALVLERLRRLGVDVVDAPWDQIGFQLIDRYLEKRRAEAIG</sequence>
<dbReference type="InterPro" id="IPR002881">
    <property type="entry name" value="DUF58"/>
</dbReference>
<name>A0A6I4T4D7_9SPHN</name>
<keyword evidence="3" id="KW-1185">Reference proteome</keyword>
<reference evidence="2 3" key="1">
    <citation type="submission" date="2019-12" db="EMBL/GenBank/DDBJ databases">
        <title>Genomic-based taxomic classification of the family Erythrobacteraceae.</title>
        <authorList>
            <person name="Xu L."/>
        </authorList>
    </citation>
    <scope>NUCLEOTIDE SEQUENCE [LARGE SCALE GENOMIC DNA]</scope>
    <source>
        <strain evidence="2 3">LMG 29518</strain>
    </source>
</reference>
<dbReference type="PANTHER" id="PTHR33608">
    <property type="entry name" value="BLL2464 PROTEIN"/>
    <property type="match status" value="1"/>
</dbReference>
<dbReference type="Gene3D" id="3.40.50.410">
    <property type="entry name" value="von Willebrand factor, type A domain"/>
    <property type="match status" value="1"/>
</dbReference>
<organism evidence="2 3">
    <name type="scientific">Altericroceibacterium endophyticum</name>
    <dbReference type="NCBI Taxonomy" id="1808508"/>
    <lineage>
        <taxon>Bacteria</taxon>
        <taxon>Pseudomonadati</taxon>
        <taxon>Pseudomonadota</taxon>
        <taxon>Alphaproteobacteria</taxon>
        <taxon>Sphingomonadales</taxon>
        <taxon>Erythrobacteraceae</taxon>
        <taxon>Altericroceibacterium</taxon>
    </lineage>
</organism>
<dbReference type="InterPro" id="IPR036465">
    <property type="entry name" value="vWFA_dom_sf"/>
</dbReference>
<dbReference type="EMBL" id="WTYT01000002">
    <property type="protein sequence ID" value="MXO65062.1"/>
    <property type="molecule type" value="Genomic_DNA"/>
</dbReference>
<dbReference type="SUPFAM" id="SSF53300">
    <property type="entry name" value="vWA-like"/>
    <property type="match status" value="1"/>
</dbReference>
<dbReference type="CDD" id="cd00198">
    <property type="entry name" value="vWFA"/>
    <property type="match status" value="1"/>
</dbReference>